<keyword evidence="3" id="KW-1185">Reference proteome</keyword>
<gene>
    <name evidence="2" type="ORF">GKZ89_14025</name>
</gene>
<dbReference type="AlphaFoldDB" id="A0A7X2S748"/>
<protein>
    <submittedName>
        <fullName evidence="2">Uncharacterized protein</fullName>
    </submittedName>
</protein>
<name>A0A7X2S748_9BACI</name>
<dbReference type="Proteomes" id="UP000434639">
    <property type="component" value="Unassembled WGS sequence"/>
</dbReference>
<proteinExistence type="predicted"/>
<evidence type="ECO:0000313" key="3">
    <source>
        <dbReference type="Proteomes" id="UP000434639"/>
    </source>
</evidence>
<dbReference type="RefSeq" id="WP_155113030.1">
    <property type="nucleotide sequence ID" value="NZ_WMIB01000015.1"/>
</dbReference>
<sequence length="49" mass="5956">MFNQQEKDTQQLRERAAKAKREDELDYRSWERDVHLADRILQGDLLLII</sequence>
<dbReference type="EMBL" id="WMIB01000015">
    <property type="protein sequence ID" value="MTH54518.1"/>
    <property type="molecule type" value="Genomic_DNA"/>
</dbReference>
<reference evidence="2 3" key="1">
    <citation type="journal article" date="2017" name="Int. J. Syst. Evol. Microbiol.">
        <title>Bacillus mangrovi sp. nov., isolated from a sediment sample from a mangrove forest.</title>
        <authorList>
            <person name="Gupta V."/>
            <person name="Singh P.K."/>
            <person name="Korpole S."/>
            <person name="Tanuku N.R.S."/>
            <person name="Pinnaka A.K."/>
        </authorList>
    </citation>
    <scope>NUCLEOTIDE SEQUENCE [LARGE SCALE GENOMIC DNA]</scope>
    <source>
        <strain evidence="2 3">KCTC 33872</strain>
    </source>
</reference>
<accession>A0A7X2S748</accession>
<evidence type="ECO:0000313" key="2">
    <source>
        <dbReference type="EMBL" id="MTH54518.1"/>
    </source>
</evidence>
<organism evidence="2 3">
    <name type="scientific">Metabacillus mangrovi</name>
    <dbReference type="NCBI Taxonomy" id="1491830"/>
    <lineage>
        <taxon>Bacteria</taxon>
        <taxon>Bacillati</taxon>
        <taxon>Bacillota</taxon>
        <taxon>Bacilli</taxon>
        <taxon>Bacillales</taxon>
        <taxon>Bacillaceae</taxon>
        <taxon>Metabacillus</taxon>
    </lineage>
</organism>
<comment type="caution">
    <text evidence="2">The sequence shown here is derived from an EMBL/GenBank/DDBJ whole genome shotgun (WGS) entry which is preliminary data.</text>
</comment>
<feature type="region of interest" description="Disordered" evidence="1">
    <location>
        <begin position="1"/>
        <end position="23"/>
    </location>
</feature>
<evidence type="ECO:0000256" key="1">
    <source>
        <dbReference type="SAM" id="MobiDB-lite"/>
    </source>
</evidence>